<dbReference type="EMBL" id="CAUYUJ010014250">
    <property type="protein sequence ID" value="CAK0838826.1"/>
    <property type="molecule type" value="Genomic_DNA"/>
</dbReference>
<name>A0ABN9T218_9DINO</name>
<keyword evidence="1" id="KW-0472">Membrane</keyword>
<gene>
    <name evidence="2" type="ORF">PCOR1329_LOCUS34684</name>
</gene>
<evidence type="ECO:0000313" key="2">
    <source>
        <dbReference type="EMBL" id="CAK0838826.1"/>
    </source>
</evidence>
<protein>
    <submittedName>
        <fullName evidence="2">Uncharacterized protein</fullName>
    </submittedName>
</protein>
<comment type="caution">
    <text evidence="2">The sequence shown here is derived from an EMBL/GenBank/DDBJ whole genome shotgun (WGS) entry which is preliminary data.</text>
</comment>
<sequence>MLAEVFVGRVLVGLSERAPVGASLVGVHEGLLPRVGARGGLFRDGVGGVFLTRVLVEAFFEVVLTEIIFATVLVEVFFMQVLAEAFFARAVVVVVVFAQAPVAAFFTRLLVETFFAEVLVEAFFKRGPLEVFFCERLLAEVFQVVDARVGMSVPPLRWAHHLLCAHVGPARWRTHISGAVVRCAGS</sequence>
<feature type="transmembrane region" description="Helical" evidence="1">
    <location>
        <begin position="86"/>
        <end position="106"/>
    </location>
</feature>
<evidence type="ECO:0000313" key="3">
    <source>
        <dbReference type="Proteomes" id="UP001189429"/>
    </source>
</evidence>
<reference evidence="2" key="1">
    <citation type="submission" date="2023-10" db="EMBL/GenBank/DDBJ databases">
        <authorList>
            <person name="Chen Y."/>
            <person name="Shah S."/>
            <person name="Dougan E. K."/>
            <person name="Thang M."/>
            <person name="Chan C."/>
        </authorList>
    </citation>
    <scope>NUCLEOTIDE SEQUENCE [LARGE SCALE GENOMIC DNA]</scope>
</reference>
<keyword evidence="3" id="KW-1185">Reference proteome</keyword>
<organism evidence="2 3">
    <name type="scientific">Prorocentrum cordatum</name>
    <dbReference type="NCBI Taxonomy" id="2364126"/>
    <lineage>
        <taxon>Eukaryota</taxon>
        <taxon>Sar</taxon>
        <taxon>Alveolata</taxon>
        <taxon>Dinophyceae</taxon>
        <taxon>Prorocentrales</taxon>
        <taxon>Prorocentraceae</taxon>
        <taxon>Prorocentrum</taxon>
    </lineage>
</organism>
<feature type="transmembrane region" description="Helical" evidence="1">
    <location>
        <begin position="58"/>
        <end position="79"/>
    </location>
</feature>
<proteinExistence type="predicted"/>
<dbReference type="Proteomes" id="UP001189429">
    <property type="component" value="Unassembled WGS sequence"/>
</dbReference>
<keyword evidence="1" id="KW-1133">Transmembrane helix</keyword>
<evidence type="ECO:0000256" key="1">
    <source>
        <dbReference type="SAM" id="Phobius"/>
    </source>
</evidence>
<keyword evidence="1" id="KW-0812">Transmembrane</keyword>
<accession>A0ABN9T218</accession>